<dbReference type="Pfam" id="PF01041">
    <property type="entry name" value="DegT_DnrJ_EryC1"/>
    <property type="match status" value="1"/>
</dbReference>
<dbReference type="Gene3D" id="3.90.1150.10">
    <property type="entry name" value="Aspartate Aminotransferase, domain 1"/>
    <property type="match status" value="1"/>
</dbReference>
<dbReference type="PIRSF" id="PIRSF000390">
    <property type="entry name" value="PLP_StrS"/>
    <property type="match status" value="1"/>
</dbReference>
<feature type="modified residue" description="N6-(pyridoxal phosphate)lysine" evidence="4">
    <location>
        <position position="185"/>
    </location>
</feature>
<evidence type="ECO:0000256" key="2">
    <source>
        <dbReference type="ARBA" id="ARBA00037999"/>
    </source>
</evidence>
<evidence type="ECO:0000256" key="5">
    <source>
        <dbReference type="RuleBase" id="RU004508"/>
    </source>
</evidence>
<comment type="similarity">
    <text evidence="2 5">Belongs to the DegT/DnrJ/EryC1 family.</text>
</comment>
<keyword evidence="1 4" id="KW-0663">Pyridoxal phosphate</keyword>
<dbReference type="CDD" id="cd00616">
    <property type="entry name" value="AHBA_syn"/>
    <property type="match status" value="1"/>
</dbReference>
<feature type="active site" description="Proton acceptor" evidence="3">
    <location>
        <position position="185"/>
    </location>
</feature>
<evidence type="ECO:0000256" key="1">
    <source>
        <dbReference type="ARBA" id="ARBA00022898"/>
    </source>
</evidence>
<evidence type="ECO:0000313" key="6">
    <source>
        <dbReference type="EMBL" id="BDS14663.1"/>
    </source>
</evidence>
<proteinExistence type="inferred from homology"/>
<dbReference type="PANTHER" id="PTHR30244">
    <property type="entry name" value="TRANSAMINASE"/>
    <property type="match status" value="1"/>
</dbReference>
<dbReference type="AlphaFoldDB" id="A0A915YKA4"/>
<dbReference type="SUPFAM" id="SSF53383">
    <property type="entry name" value="PLP-dependent transferases"/>
    <property type="match status" value="1"/>
</dbReference>
<evidence type="ECO:0000313" key="7">
    <source>
        <dbReference type="Proteomes" id="UP001060919"/>
    </source>
</evidence>
<protein>
    <submittedName>
        <fullName evidence="6">DegT/DnrJ/EryC1/StrS family aminotransferase</fullName>
    </submittedName>
</protein>
<accession>A0A915YKA4</accession>
<dbReference type="GO" id="GO:0000271">
    <property type="term" value="P:polysaccharide biosynthetic process"/>
    <property type="evidence" value="ECO:0007669"/>
    <property type="project" value="TreeGrafter"/>
</dbReference>
<dbReference type="InterPro" id="IPR015422">
    <property type="entry name" value="PyrdxlP-dep_Trfase_small"/>
</dbReference>
<dbReference type="InterPro" id="IPR015421">
    <property type="entry name" value="PyrdxlP-dep_Trfase_major"/>
</dbReference>
<dbReference type="EMBL" id="AP026867">
    <property type="protein sequence ID" value="BDS14663.1"/>
    <property type="molecule type" value="Genomic_DNA"/>
</dbReference>
<dbReference type="InterPro" id="IPR000653">
    <property type="entry name" value="DegT/StrS_aminotransferase"/>
</dbReference>
<reference evidence="6" key="1">
    <citation type="submission" date="2022-09" db="EMBL/GenBank/DDBJ databases">
        <title>Aureispira anguillicida sp. nov., isolated from Leptocephalus of Japanese eel Anguilla japonica.</title>
        <authorList>
            <person name="Yuasa K."/>
            <person name="Mekata T."/>
            <person name="Ikunari K."/>
        </authorList>
    </citation>
    <scope>NUCLEOTIDE SEQUENCE</scope>
    <source>
        <strain evidence="6">EL160426</strain>
    </source>
</reference>
<dbReference type="RefSeq" id="WP_264789880.1">
    <property type="nucleotide sequence ID" value="NZ_AP026867.1"/>
</dbReference>
<keyword evidence="6" id="KW-0032">Aminotransferase</keyword>
<gene>
    <name evidence="6" type="ORF">AsAng_0054440</name>
</gene>
<dbReference type="FunFam" id="3.40.640.10:FF:000089">
    <property type="entry name" value="Aminotransferase, DegT/DnrJ/EryC1/StrS family"/>
    <property type="match status" value="1"/>
</dbReference>
<keyword evidence="6" id="KW-0808">Transferase</keyword>
<dbReference type="GO" id="GO:0030170">
    <property type="term" value="F:pyridoxal phosphate binding"/>
    <property type="evidence" value="ECO:0007669"/>
    <property type="project" value="TreeGrafter"/>
</dbReference>
<name>A0A915YKA4_9BACT</name>
<dbReference type="PANTHER" id="PTHR30244:SF36">
    <property type="entry name" value="3-OXO-GLUCOSE-6-PHOSPHATE:GLUTAMATE AMINOTRANSFERASE"/>
    <property type="match status" value="1"/>
</dbReference>
<dbReference type="GO" id="GO:0008483">
    <property type="term" value="F:transaminase activity"/>
    <property type="evidence" value="ECO:0007669"/>
    <property type="project" value="UniProtKB-KW"/>
</dbReference>
<organism evidence="6 7">
    <name type="scientific">Aureispira anguillae</name>
    <dbReference type="NCBI Taxonomy" id="2864201"/>
    <lineage>
        <taxon>Bacteria</taxon>
        <taxon>Pseudomonadati</taxon>
        <taxon>Bacteroidota</taxon>
        <taxon>Saprospiria</taxon>
        <taxon>Saprospirales</taxon>
        <taxon>Saprospiraceae</taxon>
        <taxon>Aureispira</taxon>
    </lineage>
</organism>
<evidence type="ECO:0000256" key="4">
    <source>
        <dbReference type="PIRSR" id="PIRSR000390-2"/>
    </source>
</evidence>
<dbReference type="Proteomes" id="UP001060919">
    <property type="component" value="Chromosome"/>
</dbReference>
<dbReference type="InterPro" id="IPR015424">
    <property type="entry name" value="PyrdxlP-dep_Trfase"/>
</dbReference>
<dbReference type="Gene3D" id="3.40.640.10">
    <property type="entry name" value="Type I PLP-dependent aspartate aminotransferase-like (Major domain)"/>
    <property type="match status" value="1"/>
</dbReference>
<keyword evidence="7" id="KW-1185">Reference proteome</keyword>
<evidence type="ECO:0000256" key="3">
    <source>
        <dbReference type="PIRSR" id="PIRSR000390-1"/>
    </source>
</evidence>
<sequence>MIPFVDLKAQYNSIKEEIDEAIQNVISQTAFIGGSYAAKFEKEFADFLGVNHCIACANGTDSLEILLQAMGVGQGDEVLVPAISWISTSEAVSSLGAKPVFVDVDPNFYTIDLDLIEAKITAKTKAIIPVHLYGQPVDMVRLMEIARQHGLKVLEDCAQAHAAEFNGQKIGTFGDCASFSFYPGKNLGAYGDSGGMVTNDPEIARVARMIANHGQEGKHNHLMEGRNSRMDGMQAAILSVKLKYLSEWTAARIANAKNYTALLKDSGLDLPAVIENGKHVFHLYVIRTKDRTALMEKLKAEGIGVAIHYPTALPFLKCYEAMNHQIEEFPVAHQLTQEIVSLPMFAELKRSEIELVCQQIKQN</sequence>
<dbReference type="KEGG" id="aup:AsAng_0054440"/>